<gene>
    <name evidence="2" type="ORF">HU200_055983</name>
</gene>
<evidence type="ECO:0000313" key="3">
    <source>
        <dbReference type="Proteomes" id="UP000636709"/>
    </source>
</evidence>
<sequence>MALNRPAPPTISLASVPRGGVDTAARRRGGPSPKGRPGSPAQGGGGKVYAAPLAAATARVVVMRRPAPPSSPAQGRGGKVHAAAARVVMRGPTPPSSPVEGSGGKVHAAAAARVVMMRGPAPPGGGPAEGAGGHGGVVHTATS</sequence>
<evidence type="ECO:0000256" key="1">
    <source>
        <dbReference type="SAM" id="MobiDB-lite"/>
    </source>
</evidence>
<comment type="caution">
    <text evidence="2">The sequence shown here is derived from an EMBL/GenBank/DDBJ whole genome shotgun (WGS) entry which is preliminary data.</text>
</comment>
<organism evidence="2 3">
    <name type="scientific">Digitaria exilis</name>
    <dbReference type="NCBI Taxonomy" id="1010633"/>
    <lineage>
        <taxon>Eukaryota</taxon>
        <taxon>Viridiplantae</taxon>
        <taxon>Streptophyta</taxon>
        <taxon>Embryophyta</taxon>
        <taxon>Tracheophyta</taxon>
        <taxon>Spermatophyta</taxon>
        <taxon>Magnoliopsida</taxon>
        <taxon>Liliopsida</taxon>
        <taxon>Poales</taxon>
        <taxon>Poaceae</taxon>
        <taxon>PACMAD clade</taxon>
        <taxon>Panicoideae</taxon>
        <taxon>Panicodae</taxon>
        <taxon>Paniceae</taxon>
        <taxon>Anthephorinae</taxon>
        <taxon>Digitaria</taxon>
    </lineage>
</organism>
<dbReference type="AlphaFoldDB" id="A0A835E5B0"/>
<feature type="region of interest" description="Disordered" evidence="1">
    <location>
        <begin position="117"/>
        <end position="143"/>
    </location>
</feature>
<feature type="compositionally biased region" description="Gly residues" evidence="1">
    <location>
        <begin position="126"/>
        <end position="136"/>
    </location>
</feature>
<dbReference type="OrthoDB" id="712377at2759"/>
<feature type="region of interest" description="Disordered" evidence="1">
    <location>
        <begin position="1"/>
        <end position="50"/>
    </location>
</feature>
<accession>A0A835E5B0</accession>
<name>A0A835E5B0_9POAL</name>
<feature type="compositionally biased region" description="Low complexity" evidence="1">
    <location>
        <begin position="30"/>
        <end position="40"/>
    </location>
</feature>
<evidence type="ECO:0000313" key="2">
    <source>
        <dbReference type="EMBL" id="KAF8662403.1"/>
    </source>
</evidence>
<dbReference type="Proteomes" id="UP000636709">
    <property type="component" value="Unassembled WGS sequence"/>
</dbReference>
<reference evidence="2" key="1">
    <citation type="submission" date="2020-07" db="EMBL/GenBank/DDBJ databases">
        <title>Genome sequence and genetic diversity analysis of an under-domesticated orphan crop, white fonio (Digitaria exilis).</title>
        <authorList>
            <person name="Bennetzen J.L."/>
            <person name="Chen S."/>
            <person name="Ma X."/>
            <person name="Wang X."/>
            <person name="Yssel A.E.J."/>
            <person name="Chaluvadi S.R."/>
            <person name="Johnson M."/>
            <person name="Gangashetty P."/>
            <person name="Hamidou F."/>
            <person name="Sanogo M.D."/>
            <person name="Zwaenepoel A."/>
            <person name="Wallace J."/>
            <person name="Van De Peer Y."/>
            <person name="Van Deynze A."/>
        </authorList>
    </citation>
    <scope>NUCLEOTIDE SEQUENCE</scope>
    <source>
        <tissue evidence="2">Leaves</tissue>
    </source>
</reference>
<proteinExistence type="predicted"/>
<keyword evidence="3" id="KW-1185">Reference proteome</keyword>
<protein>
    <submittedName>
        <fullName evidence="2">Uncharacterized protein</fullName>
    </submittedName>
</protein>
<dbReference type="EMBL" id="JACEFO010002380">
    <property type="protein sequence ID" value="KAF8662403.1"/>
    <property type="molecule type" value="Genomic_DNA"/>
</dbReference>